<dbReference type="InterPro" id="IPR018393">
    <property type="entry name" value="NADHpl_OxRdtase_5_subgr"/>
</dbReference>
<evidence type="ECO:0000256" key="14">
    <source>
        <dbReference type="ARBA" id="ARBA00023136"/>
    </source>
</evidence>
<evidence type="ECO:0000256" key="16">
    <source>
        <dbReference type="RuleBase" id="RU003404"/>
    </source>
</evidence>
<evidence type="ECO:0000256" key="12">
    <source>
        <dbReference type="ARBA" id="ARBA00023075"/>
    </source>
</evidence>
<organism evidence="20">
    <name type="scientific">Cinachyrella kuekenthali</name>
    <dbReference type="NCBI Taxonomy" id="458489"/>
    <lineage>
        <taxon>Eukaryota</taxon>
        <taxon>Metazoa</taxon>
        <taxon>Porifera</taxon>
        <taxon>Demospongiae</taxon>
        <taxon>Heteroscleromorpha</taxon>
        <taxon>Tetractinellida</taxon>
        <taxon>Spirophorina</taxon>
        <taxon>Tetillidae</taxon>
        <taxon>Cinachyrella</taxon>
    </lineage>
</organism>
<comment type="similarity">
    <text evidence="16">Belongs to the complex I subunit 5 family.</text>
</comment>
<evidence type="ECO:0000256" key="1">
    <source>
        <dbReference type="ARBA" id="ARBA00004448"/>
    </source>
</evidence>
<feature type="transmembrane region" description="Helical" evidence="16">
    <location>
        <begin position="136"/>
        <end position="155"/>
    </location>
</feature>
<evidence type="ECO:0000313" key="20">
    <source>
        <dbReference type="EMBL" id="ABW83838.1"/>
    </source>
</evidence>
<geneLocation type="mitochondrion" evidence="20"/>
<dbReference type="PRINTS" id="PR01435">
    <property type="entry name" value="NPOXDRDTASE5"/>
</dbReference>
<dbReference type="GO" id="GO:0005743">
    <property type="term" value="C:mitochondrial inner membrane"/>
    <property type="evidence" value="ECO:0007669"/>
    <property type="project" value="UniProtKB-SubCell"/>
</dbReference>
<feature type="transmembrane region" description="Helical" evidence="16">
    <location>
        <begin position="449"/>
        <end position="470"/>
    </location>
</feature>
<comment type="subcellular location">
    <subcellularLocation>
        <location evidence="1">Mitochondrion inner membrane</location>
        <topology evidence="1">Multi-pass membrane protein</topology>
    </subcellularLocation>
</comment>
<dbReference type="Pfam" id="PF06455">
    <property type="entry name" value="NADH5_C"/>
    <property type="match status" value="1"/>
</dbReference>
<dbReference type="Pfam" id="PF00662">
    <property type="entry name" value="Proton_antipo_N"/>
    <property type="match status" value="1"/>
</dbReference>
<feature type="transmembrane region" description="Helical" evidence="16">
    <location>
        <begin position="403"/>
        <end position="428"/>
    </location>
</feature>
<evidence type="ECO:0000259" key="19">
    <source>
        <dbReference type="Pfam" id="PF06455"/>
    </source>
</evidence>
<dbReference type="EMBL" id="EU237479">
    <property type="protein sequence ID" value="ABW83838.1"/>
    <property type="molecule type" value="Genomic_DNA"/>
</dbReference>
<evidence type="ECO:0000256" key="3">
    <source>
        <dbReference type="ARBA" id="ARBA00021096"/>
    </source>
</evidence>
<dbReference type="InterPro" id="IPR001750">
    <property type="entry name" value="ND/Mrp_TM"/>
</dbReference>
<evidence type="ECO:0000256" key="7">
    <source>
        <dbReference type="ARBA" id="ARBA00022792"/>
    </source>
</evidence>
<keyword evidence="5" id="KW-0679">Respiratory chain</keyword>
<evidence type="ECO:0000259" key="18">
    <source>
        <dbReference type="Pfam" id="PF00662"/>
    </source>
</evidence>
<keyword evidence="11 16" id="KW-0520">NAD</keyword>
<feature type="domain" description="NADH:quinone oxidoreductase/Mrp antiporter transmembrane" evidence="17">
    <location>
        <begin position="130"/>
        <end position="419"/>
    </location>
</feature>
<keyword evidence="12 16" id="KW-0830">Ubiquinone</keyword>
<reference evidence="20" key="1">
    <citation type="submission" date="2007-10" db="EMBL/GenBank/DDBJ databases">
        <title>Reconstructing Ordinal Relationships in the Demospongiae Using Mitochondrial Genomic Data.</title>
        <authorList>
            <person name="Lavrov D.V."/>
            <person name="Wang X."/>
            <person name="Kelly M."/>
        </authorList>
    </citation>
    <scope>NUCLEOTIDE SEQUENCE</scope>
</reference>
<dbReference type="PANTHER" id="PTHR42829:SF2">
    <property type="entry name" value="NADH-UBIQUINONE OXIDOREDUCTASE CHAIN 5"/>
    <property type="match status" value="1"/>
</dbReference>
<feature type="transmembrane region" description="Helical" evidence="16">
    <location>
        <begin position="113"/>
        <end position="130"/>
    </location>
</feature>
<dbReference type="Pfam" id="PF00361">
    <property type="entry name" value="Proton_antipo_M"/>
    <property type="match status" value="1"/>
</dbReference>
<keyword evidence="9" id="KW-0249">Electron transport</keyword>
<name>I6LIF7_9METZ</name>
<keyword evidence="7" id="KW-0999">Mitochondrion inner membrane</keyword>
<feature type="transmembrane region" description="Helical" evidence="16">
    <location>
        <begin position="209"/>
        <end position="229"/>
    </location>
</feature>
<dbReference type="GO" id="GO:0008137">
    <property type="term" value="F:NADH dehydrogenase (ubiquinone) activity"/>
    <property type="evidence" value="ECO:0007669"/>
    <property type="project" value="UniProtKB-EC"/>
</dbReference>
<keyword evidence="10 16" id="KW-1133">Transmembrane helix</keyword>
<dbReference type="GO" id="GO:0003954">
    <property type="term" value="F:NADH dehydrogenase activity"/>
    <property type="evidence" value="ECO:0007669"/>
    <property type="project" value="TreeGrafter"/>
</dbReference>
<feature type="transmembrane region" description="Helical" evidence="16">
    <location>
        <begin position="362"/>
        <end position="383"/>
    </location>
</feature>
<feature type="transmembrane region" description="Helical" evidence="16">
    <location>
        <begin position="585"/>
        <end position="602"/>
    </location>
</feature>
<dbReference type="NCBIfam" id="TIGR01974">
    <property type="entry name" value="NDH_I_L"/>
    <property type="match status" value="1"/>
</dbReference>
<evidence type="ECO:0000256" key="8">
    <source>
        <dbReference type="ARBA" id="ARBA00022967"/>
    </source>
</evidence>
<evidence type="ECO:0000256" key="2">
    <source>
        <dbReference type="ARBA" id="ARBA00012944"/>
    </source>
</evidence>
<keyword evidence="4 16" id="KW-0813">Transport</keyword>
<dbReference type="AlphaFoldDB" id="I6LIF7"/>
<feature type="domain" description="NADH dehydrogenase subunit 5 C-terminal" evidence="19">
    <location>
        <begin position="422"/>
        <end position="601"/>
    </location>
</feature>
<comment type="function">
    <text evidence="16">Core subunit of the mitochondrial membrane respiratory chain NADH dehydrogenase (Complex I) which catalyzes electron transfer from NADH through the respiratory chain, using ubiquinone as an electron acceptor. Essential for the catalytic activity and assembly of complex I.</text>
</comment>
<evidence type="ECO:0000256" key="15">
    <source>
        <dbReference type="ARBA" id="ARBA00049551"/>
    </source>
</evidence>
<evidence type="ECO:0000259" key="17">
    <source>
        <dbReference type="Pfam" id="PF00361"/>
    </source>
</evidence>
<evidence type="ECO:0000256" key="4">
    <source>
        <dbReference type="ARBA" id="ARBA00022448"/>
    </source>
</evidence>
<dbReference type="GO" id="GO:0015990">
    <property type="term" value="P:electron transport coupled proton transport"/>
    <property type="evidence" value="ECO:0007669"/>
    <property type="project" value="TreeGrafter"/>
</dbReference>
<feature type="transmembrane region" description="Helical" evidence="16">
    <location>
        <begin position="482"/>
        <end position="506"/>
    </location>
</feature>
<feature type="transmembrane region" description="Helical" evidence="16">
    <location>
        <begin position="301"/>
        <end position="323"/>
    </location>
</feature>
<keyword evidence="13 16" id="KW-0496">Mitochondrion</keyword>
<dbReference type="EC" id="7.1.1.2" evidence="2 16"/>
<feature type="transmembrane region" description="Helical" evidence="16">
    <location>
        <begin position="273"/>
        <end position="294"/>
    </location>
</feature>
<evidence type="ECO:0000256" key="6">
    <source>
        <dbReference type="ARBA" id="ARBA00022692"/>
    </source>
</evidence>
<dbReference type="InterPro" id="IPR001516">
    <property type="entry name" value="Proton_antipo_N"/>
</dbReference>
<keyword evidence="14 16" id="KW-0472">Membrane</keyword>
<evidence type="ECO:0000256" key="10">
    <source>
        <dbReference type="ARBA" id="ARBA00022989"/>
    </source>
</evidence>
<dbReference type="InterPro" id="IPR003945">
    <property type="entry name" value="NU5C-like"/>
</dbReference>
<evidence type="ECO:0000256" key="5">
    <source>
        <dbReference type="ARBA" id="ARBA00022660"/>
    </source>
</evidence>
<dbReference type="PANTHER" id="PTHR42829">
    <property type="entry name" value="NADH-UBIQUINONE OXIDOREDUCTASE CHAIN 5"/>
    <property type="match status" value="1"/>
</dbReference>
<dbReference type="Gene3D" id="1.20.5.2700">
    <property type="match status" value="1"/>
</dbReference>
<keyword evidence="8" id="KW-1278">Translocase</keyword>
<proteinExistence type="inferred from homology"/>
<gene>
    <name evidence="20" type="primary">nad5</name>
</gene>
<sequence length="603" mass="66863">MYILVLCIPLLSALISGFWGRKLGARGAGVLTSCCISIAAIISGCILYETSLSGSPTYLKLGGWFDSELFTTDFGLQFDNLTSTMLILITSVSALVHIYSTGYMSEDPHIPRFMSYLSFFTFLMIVLVTSDNYVQLFIGWEGVGLCSYLLINFWLTRIKANKAAMKAMLINRVGDIGLVLAMFMIIKECGTLEYSTIFSLLGTIDRKNLIVICLLLFFGAVGKSAQLGLHTWLPDAMEGPTPVSALIHAATMVTAGVFLIIRSGPLFEGSSLVLTVVTCLGALTAFFAATTGVVQNDLKKVIAYSTCSQLGYMVMACGVSNYSTSLFHLLNHGFFKALLFLSAGSVIHAVNGEQDMRKMGGLIRLIPFTYTMVLIGSLSLMAFPYLTGFYSKDLILELTYDKYYIVFAYWLGSFSALLTAFYSVRLIYLTFLTNTNTNRAIFIGVDESSLNITFPLLLLAFGSIFVGYLAKEMVLSNTISPIVSNFIKTTPFVLSLLGMFSAFIVYSSSMGFRWRFEGLYTFFNSAWQFNYIINNFFVNYIWKFGHLITYRIIDRGLLEIIGPRGASQLLIRSTQRVSNLQSGTVFNYALIMIVFTSLFILGF</sequence>
<dbReference type="PRINTS" id="PR01434">
    <property type="entry name" value="NADHDHGNASE5"/>
</dbReference>
<evidence type="ECO:0000256" key="13">
    <source>
        <dbReference type="ARBA" id="ARBA00023128"/>
    </source>
</evidence>
<feature type="transmembrane region" description="Helical" evidence="16">
    <location>
        <begin position="329"/>
        <end position="350"/>
    </location>
</feature>
<dbReference type="NCBIfam" id="NF005141">
    <property type="entry name" value="PRK06590.1"/>
    <property type="match status" value="1"/>
</dbReference>
<protein>
    <recommendedName>
        <fullName evidence="3 16">NADH-ubiquinone oxidoreductase chain 5</fullName>
        <ecNumber evidence="2 16">7.1.1.2</ecNumber>
    </recommendedName>
</protein>
<accession>I6LIF7</accession>
<feature type="transmembrane region" description="Helical" evidence="16">
    <location>
        <begin position="241"/>
        <end position="261"/>
    </location>
</feature>
<feature type="transmembrane region" description="Helical" evidence="16">
    <location>
        <begin position="30"/>
        <end position="48"/>
    </location>
</feature>
<evidence type="ECO:0000256" key="9">
    <source>
        <dbReference type="ARBA" id="ARBA00022982"/>
    </source>
</evidence>
<feature type="domain" description="NADH-Ubiquinone oxidoreductase (complex I) chain 5 N-terminal" evidence="18">
    <location>
        <begin position="64"/>
        <end position="114"/>
    </location>
</feature>
<evidence type="ECO:0000256" key="11">
    <source>
        <dbReference type="ARBA" id="ARBA00023027"/>
    </source>
</evidence>
<dbReference type="InterPro" id="IPR010934">
    <property type="entry name" value="NADH_DH_su5_C"/>
</dbReference>
<dbReference type="GO" id="GO:0042773">
    <property type="term" value="P:ATP synthesis coupled electron transport"/>
    <property type="evidence" value="ECO:0007669"/>
    <property type="project" value="InterPro"/>
</dbReference>
<comment type="catalytic activity">
    <reaction evidence="15 16">
        <text>a ubiquinone + NADH + 5 H(+)(in) = a ubiquinol + NAD(+) + 4 H(+)(out)</text>
        <dbReference type="Rhea" id="RHEA:29091"/>
        <dbReference type="Rhea" id="RHEA-COMP:9565"/>
        <dbReference type="Rhea" id="RHEA-COMP:9566"/>
        <dbReference type="ChEBI" id="CHEBI:15378"/>
        <dbReference type="ChEBI" id="CHEBI:16389"/>
        <dbReference type="ChEBI" id="CHEBI:17976"/>
        <dbReference type="ChEBI" id="CHEBI:57540"/>
        <dbReference type="ChEBI" id="CHEBI:57945"/>
        <dbReference type="EC" id="7.1.1.2"/>
    </reaction>
</comment>
<keyword evidence="6 16" id="KW-0812">Transmembrane</keyword>